<dbReference type="SMART" id="SM00060">
    <property type="entry name" value="FN3"/>
    <property type="match status" value="1"/>
</dbReference>
<dbReference type="Gene3D" id="2.60.40.10">
    <property type="entry name" value="Immunoglobulins"/>
    <property type="match status" value="1"/>
</dbReference>
<dbReference type="InterPro" id="IPR013783">
    <property type="entry name" value="Ig-like_fold"/>
</dbReference>
<dbReference type="PROSITE" id="PS51257">
    <property type="entry name" value="PROKAR_LIPOPROTEIN"/>
    <property type="match status" value="1"/>
</dbReference>
<dbReference type="Proteomes" id="UP000664044">
    <property type="component" value="Unassembled WGS sequence"/>
</dbReference>
<dbReference type="PROSITE" id="PS50853">
    <property type="entry name" value="FN3"/>
    <property type="match status" value="1"/>
</dbReference>
<gene>
    <name evidence="2" type="ORF">J0656_08195</name>
</gene>
<dbReference type="CDD" id="cd00063">
    <property type="entry name" value="FN3"/>
    <property type="match status" value="1"/>
</dbReference>
<comment type="caution">
    <text evidence="2">The sequence shown here is derived from an EMBL/GenBank/DDBJ whole genome shotgun (WGS) entry which is preliminary data.</text>
</comment>
<evidence type="ECO:0000259" key="1">
    <source>
        <dbReference type="PROSITE" id="PS50853"/>
    </source>
</evidence>
<sequence>MRTLKLMAKLTYVMGMVMLLVLLVSCSSSGGNDEPTMEKDTQAPTAPSGLIAENVTRTTAELRWDASADNIGVQNYSIYQNGSYLASAGQTFYALDNLEPGNVYIYQVLATDAAGNESELSETLEVSTTGTIAAELQFASGNIDSYLRKLIDSVPGSGQDGYTAPVDAQLDLWETVVGHMLNDQISEAVAKSAELNYQVTEFTDTTLSPNQVFYILAEYESAKTNYWGIYVFSAAPESEDLILMAPHIKYDTNTGYEAAYSFRNNVAKALLLSSAHRCNSDTETECSGTTSACGSSGAYRISDLAHNTGSAFQRTTEVIATSLPSTVFVQLHGFGKGDNDPDVIMSNGTDQTPENDYASLIRDALLEEDASLTFKIAHIDTDWTRLRGFTNTQGRFINSSPDPCGTSATETSGRFIHIEQARPKLRQDASGWAKMSNALGNVFFND</sequence>
<keyword evidence="3" id="KW-1185">Reference proteome</keyword>
<dbReference type="InterPro" id="IPR036116">
    <property type="entry name" value="FN3_sf"/>
</dbReference>
<organism evidence="2 3">
    <name type="scientific">Flagellimonas aurea</name>
    <dbReference type="NCBI Taxonomy" id="2915619"/>
    <lineage>
        <taxon>Bacteria</taxon>
        <taxon>Pseudomonadati</taxon>
        <taxon>Bacteroidota</taxon>
        <taxon>Flavobacteriia</taxon>
        <taxon>Flavobacteriales</taxon>
        <taxon>Flavobacteriaceae</taxon>
        <taxon>Flagellimonas</taxon>
    </lineage>
</organism>
<protein>
    <submittedName>
        <fullName evidence="2">Fibronectin type III domain-containing protein</fullName>
    </submittedName>
</protein>
<evidence type="ECO:0000313" key="3">
    <source>
        <dbReference type="Proteomes" id="UP000664044"/>
    </source>
</evidence>
<dbReference type="EMBL" id="JAFLNL010000003">
    <property type="protein sequence ID" value="MBO0353992.1"/>
    <property type="molecule type" value="Genomic_DNA"/>
</dbReference>
<reference evidence="2 3" key="1">
    <citation type="submission" date="2021-03" db="EMBL/GenBank/DDBJ databases">
        <title>Muricauda lutimaris sp. nov. and Muricauda ruestringensis sp. nov, two marine members of the Flavobacteriaceae isolated from deep sea sediments of Western Pacific.</title>
        <authorList>
            <person name="Zhao S."/>
            <person name="Liu R."/>
        </authorList>
    </citation>
    <scope>NUCLEOTIDE SEQUENCE [LARGE SCALE GENOMIC DNA]</scope>
    <source>
        <strain evidence="2 3">BC31-1-A7</strain>
    </source>
</reference>
<dbReference type="InterPro" id="IPR003961">
    <property type="entry name" value="FN3_dom"/>
</dbReference>
<accession>A0ABS3G3K0</accession>
<feature type="domain" description="Fibronectin type-III" evidence="1">
    <location>
        <begin position="46"/>
        <end position="131"/>
    </location>
</feature>
<proteinExistence type="predicted"/>
<dbReference type="RefSeq" id="WP_207032786.1">
    <property type="nucleotide sequence ID" value="NZ_JAFLNL010000003.1"/>
</dbReference>
<name>A0ABS3G3K0_9FLAO</name>
<evidence type="ECO:0000313" key="2">
    <source>
        <dbReference type="EMBL" id="MBO0353992.1"/>
    </source>
</evidence>
<dbReference type="Pfam" id="PF00041">
    <property type="entry name" value="fn3"/>
    <property type="match status" value="1"/>
</dbReference>
<dbReference type="SUPFAM" id="SSF49265">
    <property type="entry name" value="Fibronectin type III"/>
    <property type="match status" value="1"/>
</dbReference>